<sequence length="221" mass="24974">MADSSPGLPAAIRAAKQANTQPTLLTLPLEIRQIIYKECITGLSHLYSGVITRRRNTIRDCTLAFLDGTSSNPICFPTKLLLTCSQIHDEVASIVYRRFMVQLGYELYPKWNALFRQIGPRYGSLIQDLSLRYTYQLPSPNGRCTRLLEQLSCAKVNPKYLKVRFVPHLLMVSRPTKEFAVFFISLTYCLETVQRLQLGGSSLNATAPSRYYVFQRLAAGS</sequence>
<organism evidence="1 2">
    <name type="scientific">Hypoxylon rubiginosum</name>
    <dbReference type="NCBI Taxonomy" id="110542"/>
    <lineage>
        <taxon>Eukaryota</taxon>
        <taxon>Fungi</taxon>
        <taxon>Dikarya</taxon>
        <taxon>Ascomycota</taxon>
        <taxon>Pezizomycotina</taxon>
        <taxon>Sordariomycetes</taxon>
        <taxon>Xylariomycetidae</taxon>
        <taxon>Xylariales</taxon>
        <taxon>Hypoxylaceae</taxon>
        <taxon>Hypoxylon</taxon>
    </lineage>
</organism>
<evidence type="ECO:0000313" key="1">
    <source>
        <dbReference type="EMBL" id="KAI4862566.1"/>
    </source>
</evidence>
<dbReference type="EMBL" id="MU393523">
    <property type="protein sequence ID" value="KAI4862566.1"/>
    <property type="molecule type" value="Genomic_DNA"/>
</dbReference>
<keyword evidence="2" id="KW-1185">Reference proteome</keyword>
<gene>
    <name evidence="1" type="ORF">F4820DRAFT_430172</name>
</gene>
<dbReference type="Proteomes" id="UP001497700">
    <property type="component" value="Unassembled WGS sequence"/>
</dbReference>
<reference evidence="1 2" key="1">
    <citation type="journal article" date="2022" name="New Phytol.">
        <title>Ecological generalism drives hyperdiversity of secondary metabolite gene clusters in xylarialean endophytes.</title>
        <authorList>
            <person name="Franco M.E.E."/>
            <person name="Wisecaver J.H."/>
            <person name="Arnold A.E."/>
            <person name="Ju Y.M."/>
            <person name="Slot J.C."/>
            <person name="Ahrendt S."/>
            <person name="Moore L.P."/>
            <person name="Eastman K.E."/>
            <person name="Scott K."/>
            <person name="Konkel Z."/>
            <person name="Mondo S.J."/>
            <person name="Kuo A."/>
            <person name="Hayes R.D."/>
            <person name="Haridas S."/>
            <person name="Andreopoulos B."/>
            <person name="Riley R."/>
            <person name="LaButti K."/>
            <person name="Pangilinan J."/>
            <person name="Lipzen A."/>
            <person name="Amirebrahimi M."/>
            <person name="Yan J."/>
            <person name="Adam C."/>
            <person name="Keymanesh K."/>
            <person name="Ng V."/>
            <person name="Louie K."/>
            <person name="Northen T."/>
            <person name="Drula E."/>
            <person name="Henrissat B."/>
            <person name="Hsieh H.M."/>
            <person name="Youens-Clark K."/>
            <person name="Lutzoni F."/>
            <person name="Miadlikowska J."/>
            <person name="Eastwood D.C."/>
            <person name="Hamelin R.C."/>
            <person name="Grigoriev I.V."/>
            <person name="U'Ren J.M."/>
        </authorList>
    </citation>
    <scope>NUCLEOTIDE SEQUENCE [LARGE SCALE GENOMIC DNA]</scope>
    <source>
        <strain evidence="1 2">CBS 119005</strain>
    </source>
</reference>
<protein>
    <submittedName>
        <fullName evidence="1">Uncharacterized protein</fullName>
    </submittedName>
</protein>
<name>A0ACB9YT23_9PEZI</name>
<accession>A0ACB9YT23</accession>
<evidence type="ECO:0000313" key="2">
    <source>
        <dbReference type="Proteomes" id="UP001497700"/>
    </source>
</evidence>
<comment type="caution">
    <text evidence="1">The sequence shown here is derived from an EMBL/GenBank/DDBJ whole genome shotgun (WGS) entry which is preliminary data.</text>
</comment>
<proteinExistence type="predicted"/>